<comment type="caution">
    <text evidence="2">The sequence shown here is derived from an EMBL/GenBank/DDBJ whole genome shotgun (WGS) entry which is preliminary data.</text>
</comment>
<feature type="compositionally biased region" description="Polar residues" evidence="1">
    <location>
        <begin position="208"/>
        <end position="218"/>
    </location>
</feature>
<name>A0A016SQW3_9BILA</name>
<evidence type="ECO:0000313" key="2">
    <source>
        <dbReference type="EMBL" id="EYB92796.1"/>
    </source>
</evidence>
<dbReference type="Proteomes" id="UP000024635">
    <property type="component" value="Unassembled WGS sequence"/>
</dbReference>
<keyword evidence="3" id="KW-1185">Reference proteome</keyword>
<dbReference type="AlphaFoldDB" id="A0A016SQW3"/>
<dbReference type="EMBL" id="JARK01001526">
    <property type="protein sequence ID" value="EYB92796.1"/>
    <property type="molecule type" value="Genomic_DNA"/>
</dbReference>
<organism evidence="2 3">
    <name type="scientific">Ancylostoma ceylanicum</name>
    <dbReference type="NCBI Taxonomy" id="53326"/>
    <lineage>
        <taxon>Eukaryota</taxon>
        <taxon>Metazoa</taxon>
        <taxon>Ecdysozoa</taxon>
        <taxon>Nematoda</taxon>
        <taxon>Chromadorea</taxon>
        <taxon>Rhabditida</taxon>
        <taxon>Rhabditina</taxon>
        <taxon>Rhabditomorpha</taxon>
        <taxon>Strongyloidea</taxon>
        <taxon>Ancylostomatidae</taxon>
        <taxon>Ancylostomatinae</taxon>
        <taxon>Ancylostoma</taxon>
    </lineage>
</organism>
<dbReference type="OrthoDB" id="5885285at2759"/>
<gene>
    <name evidence="2" type="primary">Acey_s0190.g1268</name>
    <name evidence="2" type="ORF">Y032_0190g1268</name>
</gene>
<evidence type="ECO:0000256" key="1">
    <source>
        <dbReference type="SAM" id="MobiDB-lite"/>
    </source>
</evidence>
<feature type="region of interest" description="Disordered" evidence="1">
    <location>
        <begin position="202"/>
        <end position="255"/>
    </location>
</feature>
<feature type="compositionally biased region" description="Polar residues" evidence="1">
    <location>
        <begin position="245"/>
        <end position="255"/>
    </location>
</feature>
<evidence type="ECO:0000313" key="3">
    <source>
        <dbReference type="Proteomes" id="UP000024635"/>
    </source>
</evidence>
<sequence length="399" mass="43975">MSNMAILIEAVSNCFDAHESQSVRIVENLREYMDTLKAAATEILTFEMQSLLPSHSFAPSGWNENLAVPSKSMTAWNEMKATTSKQPLILRKSFNTKRAMLYPVKKVVFRQQDGNAGPAPKRACGTGQEVAATIHLEVSTSGTFRISALSCRPLTLMRPVGNVFNLQAPDGGRAATPLLQPCEPSGSGTVSTEENINGYPHNDELSRTSHNQHVSRSGNAFDEFTDLEKSGVRGKRCRPQGGVRQPSSGTHSSLISSAPYRSERLEPPHAINLFPGKSDVSAIQSSEGTAYFRPQFVNDDEKKFSLQGQHQFTDSYRSNGPETVFPHNDAAANSLLTPPLSDRHSPTGQYLCGMGDHYELQTTSEQYHYPTHSTPPAECFPPQARDIDYSIFDEFFVRT</sequence>
<proteinExistence type="predicted"/>
<accession>A0A016SQW3</accession>
<protein>
    <submittedName>
        <fullName evidence="2">Uncharacterized protein</fullName>
    </submittedName>
</protein>
<reference evidence="3" key="1">
    <citation type="journal article" date="2015" name="Nat. Genet.">
        <title>The genome and transcriptome of the zoonotic hookworm Ancylostoma ceylanicum identify infection-specific gene families.</title>
        <authorList>
            <person name="Schwarz E.M."/>
            <person name="Hu Y."/>
            <person name="Antoshechkin I."/>
            <person name="Miller M.M."/>
            <person name="Sternberg P.W."/>
            <person name="Aroian R.V."/>
        </authorList>
    </citation>
    <scope>NUCLEOTIDE SEQUENCE</scope>
    <source>
        <strain evidence="3">HY135</strain>
    </source>
</reference>